<keyword evidence="3" id="KW-1185">Reference proteome</keyword>
<accession>A0A250X045</accession>
<evidence type="ECO:0000256" key="1">
    <source>
        <dbReference type="SAM" id="MobiDB-lite"/>
    </source>
</evidence>
<organism evidence="2 3">
    <name type="scientific">Chlamydomonas eustigma</name>
    <dbReference type="NCBI Taxonomy" id="1157962"/>
    <lineage>
        <taxon>Eukaryota</taxon>
        <taxon>Viridiplantae</taxon>
        <taxon>Chlorophyta</taxon>
        <taxon>core chlorophytes</taxon>
        <taxon>Chlorophyceae</taxon>
        <taxon>CS clade</taxon>
        <taxon>Chlamydomonadales</taxon>
        <taxon>Chlamydomonadaceae</taxon>
        <taxon>Chlamydomonas</taxon>
    </lineage>
</organism>
<comment type="caution">
    <text evidence="2">The sequence shown here is derived from an EMBL/GenBank/DDBJ whole genome shotgun (WGS) entry which is preliminary data.</text>
</comment>
<feature type="region of interest" description="Disordered" evidence="1">
    <location>
        <begin position="361"/>
        <end position="383"/>
    </location>
</feature>
<dbReference type="Proteomes" id="UP000232323">
    <property type="component" value="Unassembled WGS sequence"/>
</dbReference>
<dbReference type="AlphaFoldDB" id="A0A250X045"/>
<feature type="compositionally biased region" description="Basic and acidic residues" evidence="1">
    <location>
        <begin position="296"/>
        <end position="311"/>
    </location>
</feature>
<evidence type="ECO:0000313" key="2">
    <source>
        <dbReference type="EMBL" id="GAX76453.1"/>
    </source>
</evidence>
<dbReference type="OrthoDB" id="10689014at2759"/>
<sequence length="412" mass="44288">MASNNVNVYGDASLWGEQEWRIYVTSHWRSEKSRELHKLGGLGRPAIGRGNSFKMKMEYLGSTLLNQADILESLFEEAKKKGPRQSPTTSLASLSKKHQLSGKSNAMVAVVADGSLSNENEEASIMMRNDVEISAATDGSGASSSALTVIPAAAAACSTIAAWRLRVHQARRRTLLLLVCVFRFRSCLKRKGSSGGGLHRIDSFSYMIPQMLGEDCSKFIAQQKRLLARRDLLVISNGEEQEAGSSDGGQDQPDDDPIRSTSSILMFNIGSSNNIDSSAVARPGSEGPDLSFQQGKPDDGKKKKSESKRCSEIGNQDLQQTNIPAGGILARKTARASSGSSSMAESGSLLVQPTSLTSIYPQGPELMIRPPVSPSKQHQSSDPPEVFLNLSAVQCLALLCLLPQGLPGLQHC</sequence>
<feature type="region of interest" description="Disordered" evidence="1">
    <location>
        <begin position="239"/>
        <end position="260"/>
    </location>
</feature>
<name>A0A250X045_9CHLO</name>
<evidence type="ECO:0000313" key="3">
    <source>
        <dbReference type="Proteomes" id="UP000232323"/>
    </source>
</evidence>
<gene>
    <name evidence="2" type="ORF">CEUSTIGMA_g3898.t1</name>
</gene>
<dbReference type="EMBL" id="BEGY01000017">
    <property type="protein sequence ID" value="GAX76453.1"/>
    <property type="molecule type" value="Genomic_DNA"/>
</dbReference>
<proteinExistence type="predicted"/>
<protein>
    <submittedName>
        <fullName evidence="2">Uncharacterized protein</fullName>
    </submittedName>
</protein>
<reference evidence="2 3" key="1">
    <citation type="submission" date="2017-08" db="EMBL/GenBank/DDBJ databases">
        <title>Acidophilic green algal genome provides insights into adaptation to an acidic environment.</title>
        <authorList>
            <person name="Hirooka S."/>
            <person name="Hirose Y."/>
            <person name="Kanesaki Y."/>
            <person name="Higuchi S."/>
            <person name="Fujiwara T."/>
            <person name="Onuma R."/>
            <person name="Era A."/>
            <person name="Ohbayashi R."/>
            <person name="Uzuka A."/>
            <person name="Nozaki H."/>
            <person name="Yoshikawa H."/>
            <person name="Miyagishima S.Y."/>
        </authorList>
    </citation>
    <scope>NUCLEOTIDE SEQUENCE [LARGE SCALE GENOMIC DNA]</scope>
    <source>
        <strain evidence="2 3">NIES-2499</strain>
    </source>
</reference>
<feature type="compositionally biased region" description="Polar residues" evidence="1">
    <location>
        <begin position="313"/>
        <end position="323"/>
    </location>
</feature>
<feature type="region of interest" description="Disordered" evidence="1">
    <location>
        <begin position="276"/>
        <end position="327"/>
    </location>
</feature>